<dbReference type="Proteomes" id="UP000014760">
    <property type="component" value="Unassembled WGS sequence"/>
</dbReference>
<dbReference type="HOGENOM" id="CLU_2006041_0_0_1"/>
<dbReference type="EMBL" id="KB292627">
    <property type="protein sequence ID" value="ELU17208.1"/>
    <property type="molecule type" value="Genomic_DNA"/>
</dbReference>
<organism evidence="1">
    <name type="scientific">Capitella teleta</name>
    <name type="common">Polychaete worm</name>
    <dbReference type="NCBI Taxonomy" id="283909"/>
    <lineage>
        <taxon>Eukaryota</taxon>
        <taxon>Metazoa</taxon>
        <taxon>Spiralia</taxon>
        <taxon>Lophotrochozoa</taxon>
        <taxon>Annelida</taxon>
        <taxon>Polychaeta</taxon>
        <taxon>Sedentaria</taxon>
        <taxon>Scolecida</taxon>
        <taxon>Capitellidae</taxon>
        <taxon>Capitella</taxon>
    </lineage>
</organism>
<reference evidence="3" key="1">
    <citation type="submission" date="2012-12" db="EMBL/GenBank/DDBJ databases">
        <authorList>
            <person name="Hellsten U."/>
            <person name="Grimwood J."/>
            <person name="Chapman J.A."/>
            <person name="Shapiro H."/>
            <person name="Aerts A."/>
            <person name="Otillar R.P."/>
            <person name="Terry A.Y."/>
            <person name="Boore J.L."/>
            <person name="Simakov O."/>
            <person name="Marletaz F."/>
            <person name="Cho S.-J."/>
            <person name="Edsinger-Gonzales E."/>
            <person name="Havlak P."/>
            <person name="Kuo D.-H."/>
            <person name="Larsson T."/>
            <person name="Lv J."/>
            <person name="Arendt D."/>
            <person name="Savage R."/>
            <person name="Osoegawa K."/>
            <person name="de Jong P."/>
            <person name="Lindberg D.R."/>
            <person name="Seaver E.C."/>
            <person name="Weisblat D.A."/>
            <person name="Putnam N.H."/>
            <person name="Grigoriev I.V."/>
            <person name="Rokhsar D.S."/>
        </authorList>
    </citation>
    <scope>NUCLEOTIDE SEQUENCE</scope>
    <source>
        <strain evidence="3">I ESC-2004</strain>
    </source>
</reference>
<evidence type="ECO:0000313" key="3">
    <source>
        <dbReference type="Proteomes" id="UP000014760"/>
    </source>
</evidence>
<keyword evidence="3" id="KW-1185">Reference proteome</keyword>
<sequence>MEIELHVYAEQITHQVLRSCYTEVLGCKCGTKYLPFWIGHYVLLVVDVIPESAHISLMLVFRQDQEDKLPIFREVKAAIKSLKARKGPRIDSIPGEILKSRGEQVVDVLLKLCHQSIWDEEEAF</sequence>
<reference evidence="1 3" key="2">
    <citation type="journal article" date="2013" name="Nature">
        <title>Insights into bilaterian evolution from three spiralian genomes.</title>
        <authorList>
            <person name="Simakov O."/>
            <person name="Marletaz F."/>
            <person name="Cho S.J."/>
            <person name="Edsinger-Gonzales E."/>
            <person name="Havlak P."/>
            <person name="Hellsten U."/>
            <person name="Kuo D.H."/>
            <person name="Larsson T."/>
            <person name="Lv J."/>
            <person name="Arendt D."/>
            <person name="Savage R."/>
            <person name="Osoegawa K."/>
            <person name="de Jong P."/>
            <person name="Grimwood J."/>
            <person name="Chapman J.A."/>
            <person name="Shapiro H."/>
            <person name="Aerts A."/>
            <person name="Otillar R.P."/>
            <person name="Terry A.Y."/>
            <person name="Boore J.L."/>
            <person name="Grigoriev I.V."/>
            <person name="Lindberg D.R."/>
            <person name="Seaver E.C."/>
            <person name="Weisblat D.A."/>
            <person name="Putnam N.H."/>
            <person name="Rokhsar D.S."/>
        </authorList>
    </citation>
    <scope>NUCLEOTIDE SEQUENCE</scope>
    <source>
        <strain evidence="1 3">I ESC-2004</strain>
    </source>
</reference>
<proteinExistence type="predicted"/>
<accession>R7VEF9</accession>
<name>R7VEF9_CAPTE</name>
<evidence type="ECO:0000313" key="1">
    <source>
        <dbReference type="EMBL" id="ELU17208.1"/>
    </source>
</evidence>
<dbReference type="EnsemblMetazoa" id="CapteT210495">
    <property type="protein sequence ID" value="CapteP210495"/>
    <property type="gene ID" value="CapteG210495"/>
</dbReference>
<gene>
    <name evidence="1" type="ORF">CAPTEDRAFT_210495</name>
</gene>
<dbReference type="AlphaFoldDB" id="R7VEF9"/>
<reference evidence="2" key="3">
    <citation type="submission" date="2015-06" db="UniProtKB">
        <authorList>
            <consortium name="EnsemblMetazoa"/>
        </authorList>
    </citation>
    <scope>IDENTIFICATION</scope>
</reference>
<protein>
    <submittedName>
        <fullName evidence="1 2">Uncharacterized protein</fullName>
    </submittedName>
</protein>
<dbReference type="EMBL" id="AMQN01004105">
    <property type="status" value="NOT_ANNOTATED_CDS"/>
    <property type="molecule type" value="Genomic_DNA"/>
</dbReference>
<evidence type="ECO:0000313" key="2">
    <source>
        <dbReference type="EnsemblMetazoa" id="CapteP210495"/>
    </source>
</evidence>